<accession>A0A1F5WH27</accession>
<feature type="transmembrane region" description="Helical" evidence="1">
    <location>
        <begin position="51"/>
        <end position="74"/>
    </location>
</feature>
<evidence type="ECO:0008006" key="4">
    <source>
        <dbReference type="Google" id="ProtNLM"/>
    </source>
</evidence>
<proteinExistence type="predicted"/>
<reference evidence="2 3" key="1">
    <citation type="journal article" date="2016" name="Nat. Commun.">
        <title>Thousands of microbial genomes shed light on interconnected biogeochemical processes in an aquifer system.</title>
        <authorList>
            <person name="Anantharaman K."/>
            <person name="Brown C.T."/>
            <person name="Hug L.A."/>
            <person name="Sharon I."/>
            <person name="Castelle C.J."/>
            <person name="Probst A.J."/>
            <person name="Thomas B.C."/>
            <person name="Singh A."/>
            <person name="Wilkins M.J."/>
            <person name="Karaoz U."/>
            <person name="Brodie E.L."/>
            <person name="Williams K.H."/>
            <person name="Hubbard S.S."/>
            <person name="Banfield J.F."/>
        </authorList>
    </citation>
    <scope>NUCLEOTIDE SEQUENCE [LARGE SCALE GENOMIC DNA]</scope>
</reference>
<dbReference type="Proteomes" id="UP000178406">
    <property type="component" value="Unassembled WGS sequence"/>
</dbReference>
<name>A0A1F5WH27_9BACT</name>
<dbReference type="EMBL" id="MFHQ01000001">
    <property type="protein sequence ID" value="OGF74897.1"/>
    <property type="molecule type" value="Genomic_DNA"/>
</dbReference>
<evidence type="ECO:0000313" key="2">
    <source>
        <dbReference type="EMBL" id="OGF74897.1"/>
    </source>
</evidence>
<organism evidence="2 3">
    <name type="scientific">Candidatus Giovannonibacteria bacterium RIFCSPHIGHO2_02_FULL_46_20</name>
    <dbReference type="NCBI Taxonomy" id="1798338"/>
    <lineage>
        <taxon>Bacteria</taxon>
        <taxon>Candidatus Giovannoniibacteriota</taxon>
    </lineage>
</organism>
<feature type="transmembrane region" description="Helical" evidence="1">
    <location>
        <begin position="134"/>
        <end position="153"/>
    </location>
</feature>
<dbReference type="AlphaFoldDB" id="A0A1F5WH27"/>
<keyword evidence="1" id="KW-1133">Transmembrane helix</keyword>
<protein>
    <recommendedName>
        <fullName evidence="4">DUF3307 domain-containing protein</fullName>
    </recommendedName>
</protein>
<gene>
    <name evidence="2" type="ORF">A3J56_01465</name>
</gene>
<evidence type="ECO:0000313" key="3">
    <source>
        <dbReference type="Proteomes" id="UP000178406"/>
    </source>
</evidence>
<keyword evidence="1" id="KW-0472">Membrane</keyword>
<sequence length="154" mass="17737">MFSFHPAAAIAAAFLSHFAIDVTPHWDYILRSGREDPQNPMNSDMIIGKDFIFDLVRVCVDALLGIALSLLIFFPQESYQLLIVLLGAGFGILPDPLQFAYWKIRKEPFLSLQRFHRWAHSKDKSLLGRWKIGVFYQFSLVLGFLLLTKLYFLL</sequence>
<keyword evidence="1" id="KW-0812">Transmembrane</keyword>
<feature type="transmembrane region" description="Helical" evidence="1">
    <location>
        <begin position="81"/>
        <end position="102"/>
    </location>
</feature>
<evidence type="ECO:0000256" key="1">
    <source>
        <dbReference type="SAM" id="Phobius"/>
    </source>
</evidence>
<comment type="caution">
    <text evidence="2">The sequence shown here is derived from an EMBL/GenBank/DDBJ whole genome shotgun (WGS) entry which is preliminary data.</text>
</comment>